<reference evidence="3 4" key="1">
    <citation type="journal article" date="2015" name="PLoS ONE">
        <title>Genomic analysis reveals the molecular basis for capsule loss in the group B streptococcus population.</title>
        <authorList>
            <consortium name="DEVANI Consortium"/>
            <person name="Rosini R."/>
            <person name="Campisi E."/>
            <person name="De Chiara M."/>
            <person name="Tettelin H."/>
            <person name="Rinaudo D."/>
            <person name="Toniolo C."/>
            <person name="Metruccio M."/>
            <person name="Guidotti S."/>
            <person name="Sorensen U.B."/>
            <person name="Kilian M."/>
            <person name="Ramirez M."/>
            <person name="Janulczyk R."/>
            <person name="Donati C."/>
            <person name="Grandi G."/>
            <person name="Margarit I."/>
        </authorList>
    </citation>
    <scope>NUCLEOTIDE SEQUENCE [LARGE SCALE GENOMIC DNA]</scope>
    <source>
        <strain evidence="3 4">DK-B-USS-215</strain>
    </source>
</reference>
<feature type="compositionally biased region" description="Basic residues" evidence="2">
    <location>
        <begin position="57"/>
        <end position="68"/>
    </location>
</feature>
<protein>
    <submittedName>
        <fullName evidence="3">Uncharacterized protein</fullName>
    </submittedName>
</protein>
<comment type="caution">
    <text evidence="3">The sequence shown here is derived from an EMBL/GenBank/DDBJ whole genome shotgun (WGS) entry which is preliminary data.</text>
</comment>
<gene>
    <name evidence="3" type="ORF">WA04_04175</name>
</gene>
<feature type="coiled-coil region" evidence="1">
    <location>
        <begin position="19"/>
        <end position="46"/>
    </location>
</feature>
<dbReference type="RefSeq" id="WP_017768387.1">
    <property type="nucleotide sequence ID" value="NZ_FJPS01000103.1"/>
</dbReference>
<accession>A0A7Z7QRV4</accession>
<feature type="region of interest" description="Disordered" evidence="2">
    <location>
        <begin position="53"/>
        <end position="74"/>
    </location>
</feature>
<dbReference type="Proteomes" id="UP000035346">
    <property type="component" value="Unassembled WGS sequence"/>
</dbReference>
<evidence type="ECO:0000313" key="3">
    <source>
        <dbReference type="EMBL" id="KLL40276.1"/>
    </source>
</evidence>
<dbReference type="AlphaFoldDB" id="A0A7Z7QRV4"/>
<dbReference type="EMBL" id="LBKL01000050">
    <property type="protein sequence ID" value="KLL40276.1"/>
    <property type="molecule type" value="Genomic_DNA"/>
</dbReference>
<proteinExistence type="predicted"/>
<evidence type="ECO:0000313" key="4">
    <source>
        <dbReference type="Proteomes" id="UP000035346"/>
    </source>
</evidence>
<organism evidence="3 4">
    <name type="scientific">Streptococcus agalactiae</name>
    <dbReference type="NCBI Taxonomy" id="1311"/>
    <lineage>
        <taxon>Bacteria</taxon>
        <taxon>Bacillati</taxon>
        <taxon>Bacillota</taxon>
        <taxon>Bacilli</taxon>
        <taxon>Lactobacillales</taxon>
        <taxon>Streptococcaceae</taxon>
        <taxon>Streptococcus</taxon>
    </lineage>
</organism>
<evidence type="ECO:0000256" key="1">
    <source>
        <dbReference type="SAM" id="Coils"/>
    </source>
</evidence>
<evidence type="ECO:0000256" key="2">
    <source>
        <dbReference type="SAM" id="MobiDB-lite"/>
    </source>
</evidence>
<name>A0A7Z7QRV4_STRAG</name>
<sequence>MNKRIKKKRKIEKIVALLIAENALQADALRNQYKRIEQLEQIVEHNAQATNNELSRIKKKHKKRWKKYRPLERR</sequence>
<keyword evidence="1" id="KW-0175">Coiled coil</keyword>